<dbReference type="InterPro" id="IPR050546">
    <property type="entry name" value="Glycosyl_Hydrlase_16"/>
</dbReference>
<dbReference type="GO" id="GO:0031505">
    <property type="term" value="P:fungal-type cell wall organization"/>
    <property type="evidence" value="ECO:0007669"/>
    <property type="project" value="TreeGrafter"/>
</dbReference>
<protein>
    <submittedName>
        <fullName evidence="3">CRH- protein</fullName>
    </submittedName>
</protein>
<dbReference type="PANTHER" id="PTHR10963:SF69">
    <property type="entry name" value="GLYCOSIDASE CRR1-RELATED"/>
    <property type="match status" value="1"/>
</dbReference>
<dbReference type="GO" id="GO:0016757">
    <property type="term" value="F:glycosyltransferase activity"/>
    <property type="evidence" value="ECO:0007669"/>
    <property type="project" value="TreeGrafter"/>
</dbReference>
<dbReference type="PROSITE" id="PS51762">
    <property type="entry name" value="GH16_2"/>
    <property type="match status" value="1"/>
</dbReference>
<dbReference type="PANTHER" id="PTHR10963">
    <property type="entry name" value="GLYCOSYL HYDROLASE-RELATED"/>
    <property type="match status" value="1"/>
</dbReference>
<reference evidence="3 4" key="1">
    <citation type="submission" date="2020-11" db="EMBL/GenBank/DDBJ databases">
        <title>Kefir isolates.</title>
        <authorList>
            <person name="Marcisauskas S."/>
            <person name="Kim Y."/>
            <person name="Blasche S."/>
        </authorList>
    </citation>
    <scope>NUCLEOTIDE SEQUENCE [LARGE SCALE GENOMIC DNA]</scope>
    <source>
        <strain evidence="3 4">OG2</strain>
    </source>
</reference>
<dbReference type="Gene3D" id="2.60.120.200">
    <property type="match status" value="1"/>
</dbReference>
<name>A0A9P7B7R4_MAUEX</name>
<feature type="signal peptide" evidence="1">
    <location>
        <begin position="1"/>
        <end position="20"/>
    </location>
</feature>
<comment type="caution">
    <text evidence="3">The sequence shown here is derived from an EMBL/GenBank/DDBJ whole genome shotgun (WGS) entry which is preliminary data.</text>
</comment>
<dbReference type="InterPro" id="IPR013320">
    <property type="entry name" value="ConA-like_dom_sf"/>
</dbReference>
<sequence>MLYSRLIILLLPHFFQFCSANDAETFKPSTPIICSKNSQCPEEWPCCSPYGECGSGPTCIGGCDPRYSYDEDSCVPLPVLVYPFNAAFHHNFIPNKFQITSNGRYSMENEFTNKLNAKKGTVTGSNLEAMMHHKGFIHHSKYLITKSDREAKEMLYDYNFLYSGNTNIDDESGEILLTMPKYSTGSLIASTHEFLYGKVTVTLKSARSQGVITAIVLMSQVGDEIDFEILGSERYDAQTNWYYQTELDYTKMQKQPISSDSYENYHTYGFDWNEERIIWLIDNRPMRTLFKRDTWDPITGKYKYPQTPARLEIAVWPGGDKDNHPGTIEWAGGLIDWENSPDILEHGQFFAKVKEIHIEPKQNRHFNEIYNCITRKTMQRRFDITELLKTTCGYDHDIEPQFGEDSLEWHCDYIPRVRSLRDSGSSTRSSRGSRLLKKHRPFQFQLGESQSIANDGLSVNVTRLEAIKNDKKRILDFSKIPLPKETDNDSNNHANNFSQSNNLYKRNMNFTDTTQLSGSAKTTLKQWNHIQILIIPLITHILL</sequence>
<keyword evidence="1" id="KW-0732">Signal</keyword>
<organism evidence="3 4">
    <name type="scientific">Maudiozyma exigua</name>
    <name type="common">Yeast</name>
    <name type="synonym">Kazachstania exigua</name>
    <dbReference type="NCBI Taxonomy" id="34358"/>
    <lineage>
        <taxon>Eukaryota</taxon>
        <taxon>Fungi</taxon>
        <taxon>Dikarya</taxon>
        <taxon>Ascomycota</taxon>
        <taxon>Saccharomycotina</taxon>
        <taxon>Saccharomycetes</taxon>
        <taxon>Saccharomycetales</taxon>
        <taxon>Saccharomycetaceae</taxon>
        <taxon>Maudiozyma</taxon>
    </lineage>
</organism>
<keyword evidence="4" id="KW-1185">Reference proteome</keyword>
<dbReference type="CDD" id="cd06923">
    <property type="entry name" value="ChtBD1_GH16"/>
    <property type="match status" value="1"/>
</dbReference>
<dbReference type="Proteomes" id="UP000750334">
    <property type="component" value="Unassembled WGS sequence"/>
</dbReference>
<dbReference type="CDD" id="cd02183">
    <property type="entry name" value="GH16_fungal_CRH1_transglycosylase"/>
    <property type="match status" value="1"/>
</dbReference>
<accession>A0A9P7B7R4</accession>
<dbReference type="GO" id="GO:0009277">
    <property type="term" value="C:fungal-type cell wall"/>
    <property type="evidence" value="ECO:0007669"/>
    <property type="project" value="TreeGrafter"/>
</dbReference>
<evidence type="ECO:0000259" key="2">
    <source>
        <dbReference type="PROSITE" id="PS51762"/>
    </source>
</evidence>
<evidence type="ECO:0000256" key="1">
    <source>
        <dbReference type="SAM" id="SignalP"/>
    </source>
</evidence>
<dbReference type="OrthoDB" id="4781at2759"/>
<dbReference type="GO" id="GO:0005975">
    <property type="term" value="P:carbohydrate metabolic process"/>
    <property type="evidence" value="ECO:0007669"/>
    <property type="project" value="InterPro"/>
</dbReference>
<proteinExistence type="predicted"/>
<feature type="domain" description="GH16" evidence="2">
    <location>
        <begin position="86"/>
        <end position="346"/>
    </location>
</feature>
<dbReference type="GO" id="GO:0004553">
    <property type="term" value="F:hydrolase activity, hydrolyzing O-glycosyl compounds"/>
    <property type="evidence" value="ECO:0007669"/>
    <property type="project" value="InterPro"/>
</dbReference>
<evidence type="ECO:0000313" key="4">
    <source>
        <dbReference type="Proteomes" id="UP000750334"/>
    </source>
</evidence>
<dbReference type="AlphaFoldDB" id="A0A9P7B7R4"/>
<dbReference type="SUPFAM" id="SSF49899">
    <property type="entry name" value="Concanavalin A-like lectins/glucanases"/>
    <property type="match status" value="1"/>
</dbReference>
<gene>
    <name evidence="3" type="primary">CRR1</name>
    <name evidence="3" type="ORF">C6P45_001053</name>
</gene>
<evidence type="ECO:0000313" key="3">
    <source>
        <dbReference type="EMBL" id="KAG0662726.1"/>
    </source>
</evidence>
<dbReference type="Pfam" id="PF00722">
    <property type="entry name" value="Glyco_hydro_16"/>
    <property type="match status" value="1"/>
</dbReference>
<dbReference type="EMBL" id="PUHR01000142">
    <property type="protein sequence ID" value="KAG0662726.1"/>
    <property type="molecule type" value="Genomic_DNA"/>
</dbReference>
<dbReference type="InterPro" id="IPR000757">
    <property type="entry name" value="Beta-glucanase-like"/>
</dbReference>
<feature type="chain" id="PRO_5040111742" evidence="1">
    <location>
        <begin position="21"/>
        <end position="543"/>
    </location>
</feature>